<dbReference type="Gene3D" id="2.115.10.20">
    <property type="entry name" value="Glycosyl hydrolase domain, family 43"/>
    <property type="match status" value="1"/>
</dbReference>
<name>A0AB35IXI5_STRSL</name>
<dbReference type="PANTHER" id="PTHR42800:SF1">
    <property type="entry name" value="EXOINULINASE INUD (AFU_ORTHOLOGUE AFUA_5G00480)"/>
    <property type="match status" value="1"/>
</dbReference>
<dbReference type="Proteomes" id="UP001212483">
    <property type="component" value="Unassembled WGS sequence"/>
</dbReference>
<dbReference type="EMBL" id="JAQMJO010000004">
    <property type="protein sequence ID" value="MDB8605967.1"/>
    <property type="molecule type" value="Genomic_DNA"/>
</dbReference>
<accession>A0AB35IXI5</accession>
<dbReference type="AlphaFoldDB" id="A0AB35IXI5"/>
<sequence>MSQTFHLASHKGWSNDLQTIVWNQEKNYYDIYFLHSVDGATDPFGPNGQDWTHTTTKDFITYSKQETAIPAKGGDPKEGWHSAWTGSVVTDSQGISGIQNEEPVAYFTGLMDDGSQAIYASASNDKGASFTKTLKDGKPLLTKEQSYNGKDFRDPYVFHFKDKLLMYVAEGDALGVYQSQDGINWTKADSKGDSKILPETFFKGRNWQDNAPIECPVLKTMTTTDGQDKQILFFGAKDTASGETTGTYYTVGHLDGNGLFIADTETKRLDQGSDYYGANFTGSNRIEESNHNLISLGWVGNWNYFTSGIHSDQEAKSDFLKTIGFYATPRQLQLDKDGIIQSAPLYKNEQLTLKNQNGNISSQRPLTSDNRKPWIDKSHNQNANGLLDLAEKNSAGYYQLHFSNIKKEGGYIYIDIWQGSDYVKIAYQITSGTYQVSAYAAELNNSMDGSQTASSYYYDGLLGNGQGYKADSHYKETDNITITLITDNRSLEIFFPNGQTYTLARFNTSGRQDVKVFSTQKDLLLNLKIYDVHS</sequence>
<gene>
    <name evidence="5" type="ORF">PNU22_05695</name>
</gene>
<comment type="similarity">
    <text evidence="1">Belongs to the glycosyl hydrolase 32 family.</text>
</comment>
<dbReference type="PANTHER" id="PTHR42800">
    <property type="entry name" value="EXOINULINASE INUD (AFU_ORTHOLOGUE AFUA_5G00480)"/>
    <property type="match status" value="1"/>
</dbReference>
<dbReference type="GO" id="GO:0005987">
    <property type="term" value="P:sucrose catabolic process"/>
    <property type="evidence" value="ECO:0007669"/>
    <property type="project" value="TreeGrafter"/>
</dbReference>
<dbReference type="InterPro" id="IPR001362">
    <property type="entry name" value="Glyco_hydro_32"/>
</dbReference>
<dbReference type="Pfam" id="PF00251">
    <property type="entry name" value="Glyco_hydro_32N"/>
    <property type="match status" value="1"/>
</dbReference>
<proteinExistence type="inferred from homology"/>
<dbReference type="InterPro" id="IPR023296">
    <property type="entry name" value="Glyco_hydro_beta-prop_sf"/>
</dbReference>
<reference evidence="5" key="1">
    <citation type="submission" date="2023-01" db="EMBL/GenBank/DDBJ databases">
        <title>Human gut microbiome strain richness.</title>
        <authorList>
            <person name="Chen-Liaw A."/>
        </authorList>
    </citation>
    <scope>NUCLEOTIDE SEQUENCE</scope>
    <source>
        <strain evidence="5">1001283st1_B9_1001283B150217_161031</strain>
    </source>
</reference>
<dbReference type="GO" id="GO:0005737">
    <property type="term" value="C:cytoplasm"/>
    <property type="evidence" value="ECO:0007669"/>
    <property type="project" value="TreeGrafter"/>
</dbReference>
<dbReference type="GO" id="GO:0004575">
    <property type="term" value="F:sucrose alpha-glucosidase activity"/>
    <property type="evidence" value="ECO:0007669"/>
    <property type="project" value="TreeGrafter"/>
</dbReference>
<evidence type="ECO:0000313" key="6">
    <source>
        <dbReference type="Proteomes" id="UP001212483"/>
    </source>
</evidence>
<keyword evidence="3" id="KW-0326">Glycosidase</keyword>
<dbReference type="RefSeq" id="WP_261674260.1">
    <property type="nucleotide sequence ID" value="NZ_JASHFF010000008.1"/>
</dbReference>
<dbReference type="SUPFAM" id="SSF75005">
    <property type="entry name" value="Arabinanase/levansucrase/invertase"/>
    <property type="match status" value="1"/>
</dbReference>
<dbReference type="CDD" id="cd18622">
    <property type="entry name" value="GH32_Inu-like"/>
    <property type="match status" value="1"/>
</dbReference>
<dbReference type="SMART" id="SM00640">
    <property type="entry name" value="Glyco_32"/>
    <property type="match status" value="1"/>
</dbReference>
<evidence type="ECO:0000256" key="1">
    <source>
        <dbReference type="ARBA" id="ARBA00009902"/>
    </source>
</evidence>
<protein>
    <submittedName>
        <fullName evidence="5">Glycoside hydrolase family 32 protein</fullName>
    </submittedName>
</protein>
<evidence type="ECO:0000256" key="3">
    <source>
        <dbReference type="ARBA" id="ARBA00023295"/>
    </source>
</evidence>
<organism evidence="5 6">
    <name type="scientific">Streptococcus salivarius</name>
    <dbReference type="NCBI Taxonomy" id="1304"/>
    <lineage>
        <taxon>Bacteria</taxon>
        <taxon>Bacillati</taxon>
        <taxon>Bacillota</taxon>
        <taxon>Bacilli</taxon>
        <taxon>Lactobacillales</taxon>
        <taxon>Streptococcaceae</taxon>
        <taxon>Streptococcus</taxon>
    </lineage>
</organism>
<comment type="caution">
    <text evidence="5">The sequence shown here is derived from an EMBL/GenBank/DDBJ whole genome shotgun (WGS) entry which is preliminary data.</text>
</comment>
<feature type="domain" description="Glycosyl hydrolase family 32 N-terminal" evidence="4">
    <location>
        <begin position="6"/>
        <end position="337"/>
    </location>
</feature>
<keyword evidence="2 5" id="KW-0378">Hydrolase</keyword>
<evidence type="ECO:0000259" key="4">
    <source>
        <dbReference type="Pfam" id="PF00251"/>
    </source>
</evidence>
<evidence type="ECO:0000313" key="5">
    <source>
        <dbReference type="EMBL" id="MDB8605967.1"/>
    </source>
</evidence>
<dbReference type="InterPro" id="IPR013148">
    <property type="entry name" value="Glyco_hydro_32_N"/>
</dbReference>
<evidence type="ECO:0000256" key="2">
    <source>
        <dbReference type="ARBA" id="ARBA00022801"/>
    </source>
</evidence>